<evidence type="ECO:0000313" key="2">
    <source>
        <dbReference type="EMBL" id="MCA2017157.1"/>
    </source>
</evidence>
<comment type="caution">
    <text evidence="2">The sequence shown here is derived from an EMBL/GenBank/DDBJ whole genome shotgun (WGS) entry which is preliminary data.</text>
</comment>
<organism evidence="2 3">
    <name type="scientific">Vibrio tritonius</name>
    <dbReference type="NCBI Taxonomy" id="1435069"/>
    <lineage>
        <taxon>Bacteria</taxon>
        <taxon>Pseudomonadati</taxon>
        <taxon>Pseudomonadota</taxon>
        <taxon>Gammaproteobacteria</taxon>
        <taxon>Vibrionales</taxon>
        <taxon>Vibrionaceae</taxon>
        <taxon>Vibrio</taxon>
    </lineage>
</organism>
<reference evidence="3" key="1">
    <citation type="submission" date="2023-07" db="EMBL/GenBank/DDBJ databases">
        <title>Molecular identification of indigenous halophilic bacteria isolated from red sea cost, biodegradation of synthetic dyes and assessment of degraded metabolite toxicity.</title>
        <authorList>
            <person name="Chaieb K."/>
            <person name="Altayb H.N."/>
        </authorList>
    </citation>
    <scope>NUCLEOTIDE SEQUENCE [LARGE SCALE GENOMIC DNA]</scope>
    <source>
        <strain evidence="3">K20</strain>
    </source>
</reference>
<dbReference type="InterPro" id="IPR032710">
    <property type="entry name" value="NTF2-like_dom_sf"/>
</dbReference>
<accession>A0ABS7YQ17</accession>
<dbReference type="Gene3D" id="3.10.450.50">
    <property type="match status" value="1"/>
</dbReference>
<proteinExistence type="predicted"/>
<sequence>MEVSTENEILAAEDALSQAMLDSNVEQLDHLLADELIFTNHLGQCLGKQDDLQAHRSGLLEITRIETQERQVKLLQGAAMVFAKATLFGTYAGEPANGIFRFTRVWQRKDNHDWQVVAAHSSLVVS</sequence>
<dbReference type="Pfam" id="PF14534">
    <property type="entry name" value="DUF4440"/>
    <property type="match status" value="1"/>
</dbReference>
<gene>
    <name evidence="2" type="ORF">LDJ79_13605</name>
</gene>
<feature type="domain" description="DUF4440" evidence="1">
    <location>
        <begin position="9"/>
        <end position="116"/>
    </location>
</feature>
<dbReference type="RefSeq" id="WP_225250956.1">
    <property type="nucleotide sequence ID" value="NZ_JAIWIU010000092.1"/>
</dbReference>
<evidence type="ECO:0000259" key="1">
    <source>
        <dbReference type="Pfam" id="PF14534"/>
    </source>
</evidence>
<keyword evidence="3" id="KW-1185">Reference proteome</keyword>
<dbReference type="EMBL" id="JAIWIU010000092">
    <property type="protein sequence ID" value="MCA2017157.1"/>
    <property type="molecule type" value="Genomic_DNA"/>
</dbReference>
<name>A0ABS7YQ17_9VIBR</name>
<evidence type="ECO:0000313" key="3">
    <source>
        <dbReference type="Proteomes" id="UP001199044"/>
    </source>
</evidence>
<dbReference type="InterPro" id="IPR027843">
    <property type="entry name" value="DUF4440"/>
</dbReference>
<dbReference type="Proteomes" id="UP001199044">
    <property type="component" value="Unassembled WGS sequence"/>
</dbReference>
<dbReference type="SUPFAM" id="SSF54427">
    <property type="entry name" value="NTF2-like"/>
    <property type="match status" value="1"/>
</dbReference>
<protein>
    <submittedName>
        <fullName evidence="2">Nuclear transport factor 2 family protein</fullName>
    </submittedName>
</protein>